<name>X1C8J5_9ZZZZ</name>
<feature type="non-terminal residue" evidence="1">
    <location>
        <position position="86"/>
    </location>
</feature>
<proteinExistence type="predicted"/>
<reference evidence="1" key="1">
    <citation type="journal article" date="2014" name="Front. Microbiol.">
        <title>High frequency of phylogenetically diverse reductive dehalogenase-homologous genes in deep subseafloor sedimentary metagenomes.</title>
        <authorList>
            <person name="Kawai M."/>
            <person name="Futagami T."/>
            <person name="Toyoda A."/>
            <person name="Takaki Y."/>
            <person name="Nishi S."/>
            <person name="Hori S."/>
            <person name="Arai W."/>
            <person name="Tsubouchi T."/>
            <person name="Morono Y."/>
            <person name="Uchiyama I."/>
            <person name="Ito T."/>
            <person name="Fujiyama A."/>
            <person name="Inagaki F."/>
            <person name="Takami H."/>
        </authorList>
    </citation>
    <scope>NUCLEOTIDE SEQUENCE</scope>
    <source>
        <strain evidence="1">Expedition CK06-06</strain>
    </source>
</reference>
<comment type="caution">
    <text evidence="1">The sequence shown here is derived from an EMBL/GenBank/DDBJ whole genome shotgun (WGS) entry which is preliminary data.</text>
</comment>
<organism evidence="1">
    <name type="scientific">marine sediment metagenome</name>
    <dbReference type="NCBI Taxonomy" id="412755"/>
    <lineage>
        <taxon>unclassified sequences</taxon>
        <taxon>metagenomes</taxon>
        <taxon>ecological metagenomes</taxon>
    </lineage>
</organism>
<sequence>MEELNLDNLIEKILNLDYCITIEDDLTEKIFKIEKVKENLKNLISKRMGFCFKKNSEKYSFWKFNHSKNTYDYYEKKGRKDFYIHE</sequence>
<dbReference type="EMBL" id="BART01023456">
    <property type="protein sequence ID" value="GAG92728.1"/>
    <property type="molecule type" value="Genomic_DNA"/>
</dbReference>
<accession>X1C8J5</accession>
<gene>
    <name evidence="1" type="ORF">S01H4_42667</name>
</gene>
<evidence type="ECO:0000313" key="1">
    <source>
        <dbReference type="EMBL" id="GAG92728.1"/>
    </source>
</evidence>
<protein>
    <submittedName>
        <fullName evidence="1">Uncharacterized protein</fullName>
    </submittedName>
</protein>
<dbReference type="AlphaFoldDB" id="X1C8J5"/>